<dbReference type="RefSeq" id="WP_380079058.1">
    <property type="nucleotide sequence ID" value="NZ_JBHRZF010000158.1"/>
</dbReference>
<keyword evidence="1" id="KW-0812">Transmembrane</keyword>
<organism evidence="2 3">
    <name type="scientific">Deinococcus antarcticus</name>
    <dbReference type="NCBI Taxonomy" id="1298767"/>
    <lineage>
        <taxon>Bacteria</taxon>
        <taxon>Thermotogati</taxon>
        <taxon>Deinococcota</taxon>
        <taxon>Deinococci</taxon>
        <taxon>Deinococcales</taxon>
        <taxon>Deinococcaceae</taxon>
        <taxon>Deinococcus</taxon>
    </lineage>
</organism>
<keyword evidence="3" id="KW-1185">Reference proteome</keyword>
<evidence type="ECO:0000313" key="2">
    <source>
        <dbReference type="EMBL" id="MFC3861802.1"/>
    </source>
</evidence>
<comment type="caution">
    <text evidence="2">The sequence shown here is derived from an EMBL/GenBank/DDBJ whole genome shotgun (WGS) entry which is preliminary data.</text>
</comment>
<dbReference type="Proteomes" id="UP001595748">
    <property type="component" value="Unassembled WGS sequence"/>
</dbReference>
<keyword evidence="1" id="KW-0472">Membrane</keyword>
<evidence type="ECO:0000313" key="3">
    <source>
        <dbReference type="Proteomes" id="UP001595748"/>
    </source>
</evidence>
<name>A0ABV8A7V9_9DEIO</name>
<accession>A0ABV8A7V9</accession>
<protein>
    <submittedName>
        <fullName evidence="2">Uncharacterized protein</fullName>
    </submittedName>
</protein>
<feature type="transmembrane region" description="Helical" evidence="1">
    <location>
        <begin position="81"/>
        <end position="103"/>
    </location>
</feature>
<dbReference type="EMBL" id="JBHRZF010000158">
    <property type="protein sequence ID" value="MFC3861802.1"/>
    <property type="molecule type" value="Genomic_DNA"/>
</dbReference>
<sequence length="118" mass="12688">MNQRDCPPRAVEQYLKIATRFLLPGPARRIRAELLGHLHQDMLDGLCCGCTTDEAWRQALDNAGPAWKMALGMGRVYSLGLVLRVLLLGGAPAGALGGAAFAVQSGQLNLQHVQVSRP</sequence>
<keyword evidence="1" id="KW-1133">Transmembrane helix</keyword>
<proteinExistence type="predicted"/>
<gene>
    <name evidence="2" type="ORF">ACFOPQ_13625</name>
</gene>
<evidence type="ECO:0000256" key="1">
    <source>
        <dbReference type="SAM" id="Phobius"/>
    </source>
</evidence>
<reference evidence="3" key="1">
    <citation type="journal article" date="2019" name="Int. J. Syst. Evol. Microbiol.">
        <title>The Global Catalogue of Microorganisms (GCM) 10K type strain sequencing project: providing services to taxonomists for standard genome sequencing and annotation.</title>
        <authorList>
            <consortium name="The Broad Institute Genomics Platform"/>
            <consortium name="The Broad Institute Genome Sequencing Center for Infectious Disease"/>
            <person name="Wu L."/>
            <person name="Ma J."/>
        </authorList>
    </citation>
    <scope>NUCLEOTIDE SEQUENCE [LARGE SCALE GENOMIC DNA]</scope>
    <source>
        <strain evidence="3">CCTCC AB 2013263</strain>
    </source>
</reference>